<dbReference type="OrthoDB" id="8068875at2759"/>
<dbReference type="InterPro" id="IPR000569">
    <property type="entry name" value="HECT_dom"/>
</dbReference>
<evidence type="ECO:0000313" key="9">
    <source>
        <dbReference type="EMBL" id="SPR00391.1"/>
    </source>
</evidence>
<geneLocation type="mitochondrion" evidence="9"/>
<dbReference type="Gene3D" id="3.30.2160.10">
    <property type="entry name" value="Hect, E3 ligase catalytic domain"/>
    <property type="match status" value="1"/>
</dbReference>
<dbReference type="Gene3D" id="3.30.2410.10">
    <property type="entry name" value="Hect, E3 ligase catalytic domain"/>
    <property type="match status" value="1"/>
</dbReference>
<reference evidence="8 10" key="1">
    <citation type="submission" date="2015-02" db="EMBL/GenBank/DDBJ databases">
        <authorList>
            <person name="Chooi Y.-H."/>
        </authorList>
    </citation>
    <scope>NUCLEOTIDE SEQUENCE [LARGE SCALE GENOMIC DNA]</scope>
    <source>
        <strain evidence="8">E3</strain>
    </source>
</reference>
<proteinExistence type="predicted"/>
<dbReference type="PROSITE" id="PS50237">
    <property type="entry name" value="HECT"/>
    <property type="match status" value="1"/>
</dbReference>
<gene>
    <name evidence="8" type="ORF">PBRA_004244</name>
    <name evidence="9" type="ORF">PLBR_LOCUS7606</name>
</gene>
<dbReference type="CDD" id="cd23767">
    <property type="entry name" value="IQCD"/>
    <property type="match status" value="1"/>
</dbReference>
<keyword evidence="4 5" id="KW-0833">Ubl conjugation pathway</keyword>
<dbReference type="InterPro" id="IPR044611">
    <property type="entry name" value="E3A/B/C-like"/>
</dbReference>
<keyword evidence="3" id="KW-0808">Transferase</keyword>
<feature type="active site" description="Glycyl thioester intermediate" evidence="5">
    <location>
        <position position="938"/>
    </location>
</feature>
<evidence type="ECO:0000256" key="4">
    <source>
        <dbReference type="ARBA" id="ARBA00022786"/>
    </source>
</evidence>
<dbReference type="EMBL" id="OVEO01000014">
    <property type="protein sequence ID" value="SPR00391.1"/>
    <property type="molecule type" value="Genomic_DNA"/>
</dbReference>
<dbReference type="PANTHER" id="PTHR45700:SF2">
    <property type="entry name" value="UBIQUITIN-PROTEIN LIGASE E3C"/>
    <property type="match status" value="1"/>
</dbReference>
<evidence type="ECO:0000256" key="6">
    <source>
        <dbReference type="SAM" id="MobiDB-lite"/>
    </source>
</evidence>
<evidence type="ECO:0000256" key="5">
    <source>
        <dbReference type="PROSITE-ProRule" id="PRU00104"/>
    </source>
</evidence>
<dbReference type="SMART" id="SM00119">
    <property type="entry name" value="HECTc"/>
    <property type="match status" value="1"/>
</dbReference>
<dbReference type="AlphaFoldDB" id="A0A0G4IJY6"/>
<evidence type="ECO:0000313" key="10">
    <source>
        <dbReference type="Proteomes" id="UP000039324"/>
    </source>
</evidence>
<organism evidence="8 10">
    <name type="scientific">Plasmodiophora brassicae</name>
    <name type="common">Clubroot disease agent</name>
    <dbReference type="NCBI Taxonomy" id="37360"/>
    <lineage>
        <taxon>Eukaryota</taxon>
        <taxon>Sar</taxon>
        <taxon>Rhizaria</taxon>
        <taxon>Endomyxa</taxon>
        <taxon>Phytomyxea</taxon>
        <taxon>Plasmodiophorida</taxon>
        <taxon>Plasmodiophoridae</taxon>
        <taxon>Plasmodiophora</taxon>
    </lineage>
</organism>
<dbReference type="GO" id="GO:0006511">
    <property type="term" value="P:ubiquitin-dependent protein catabolic process"/>
    <property type="evidence" value="ECO:0007669"/>
    <property type="project" value="TreeGrafter"/>
</dbReference>
<dbReference type="PANTHER" id="PTHR45700">
    <property type="entry name" value="UBIQUITIN-PROTEIN LIGASE E3C"/>
    <property type="match status" value="1"/>
</dbReference>
<evidence type="ECO:0000313" key="8">
    <source>
        <dbReference type="EMBL" id="CEO95518.1"/>
    </source>
</evidence>
<dbReference type="GO" id="GO:0000209">
    <property type="term" value="P:protein polyubiquitination"/>
    <property type="evidence" value="ECO:0007669"/>
    <property type="project" value="InterPro"/>
</dbReference>
<dbReference type="Pfam" id="PF00632">
    <property type="entry name" value="HECT"/>
    <property type="match status" value="1"/>
</dbReference>
<dbReference type="Proteomes" id="UP000039324">
    <property type="component" value="Unassembled WGS sequence"/>
</dbReference>
<dbReference type="GO" id="GO:0061630">
    <property type="term" value="F:ubiquitin protein ligase activity"/>
    <property type="evidence" value="ECO:0007669"/>
    <property type="project" value="UniProtKB-EC"/>
</dbReference>
<comment type="catalytic activity">
    <reaction evidence="1">
        <text>S-ubiquitinyl-[E2 ubiquitin-conjugating enzyme]-L-cysteine + [acceptor protein]-L-lysine = [E2 ubiquitin-conjugating enzyme]-L-cysteine + N(6)-ubiquitinyl-[acceptor protein]-L-lysine.</text>
        <dbReference type="EC" id="2.3.2.26"/>
    </reaction>
</comment>
<dbReference type="PROSITE" id="PS50096">
    <property type="entry name" value="IQ"/>
    <property type="match status" value="1"/>
</dbReference>
<keyword evidence="10" id="KW-1185">Reference proteome</keyword>
<feature type="region of interest" description="Disordered" evidence="6">
    <location>
        <begin position="337"/>
        <end position="358"/>
    </location>
</feature>
<protein>
    <recommendedName>
        <fullName evidence="2">HECT-type E3 ubiquitin transferase</fullName>
        <ecNumber evidence="2">2.3.2.26</ecNumber>
    </recommendedName>
</protein>
<dbReference type="EC" id="2.3.2.26" evidence="2"/>
<dbReference type="OMA" id="CELRARC"/>
<dbReference type="CDD" id="cd00078">
    <property type="entry name" value="HECTc"/>
    <property type="match status" value="1"/>
</dbReference>
<sequence>MFTGTSARRRVDLSGRSAPSAASRADLLEQARVQRLERDQARQREQSAVAIQAAYRSHRVRLAVRAERRALFDASLAGTAKCNAVQLRRLVSVLSAFYRPTGDDLQRLIHLAGAISQSIMHTDASLNICSLFVHQDPDQAASLAFSLAKFAVALLDVCASAGATPCVCVFLLVSPERWAIAGDSDGAVQIQKGIALRHGGLRKLRSVILAMNSGQEPVEESLCVMMTRVAVRIASHAPAAFACDIVTIPTLPRLLSGQALRVLVSSSSVLQACFLAISSDIASISSTIRQQYDRSGDYPSLGYLLGNVLQLSFARGAVDHSLFLAVGAIMGQAGESTSRMFPRKSEPDGSDSDEDVHMSTVPDQVAEQLQLMTSRRMLDEIAKTLRDGPDESRSAVQVMLHCILQSWGAARSDVLSAVAFGTPLASALWSQIREANIAAMPFGELHRSWPSLALFAALYSHLLRVQDDDEFYGGQFGPITIETVPHIVVFLRAILIRLYWTDSSLQTDWTDKLRREAAVAFGQLRDRQSRRPFCPTDAFLMGDADLLNQFKVELFGSPSRGNGAVLAASGMVFQRAQVLLREVPILIPFAERVRVFYSCIEAEDRASAYPFGRAVRVRRDSLVEDAFDGLKMFTDSYSSLRHIRIEFVDEHGLPEAGIDGGGLWKEFVQLFCKQALDPSTGMFSQTDDHTYYPSPAAKMVRDDYLDVTKFCGMIIGKAIWSQVQIEPVFAGWFLRKLTSSPPCLDDLRSMDPQLYRNLIFLKRHEGDFAELALTFSTVNDELGQKEVVELCPGGLSIPVTRENRLSFIHLLADYKLNRQLHAQCQAFIQGLQAVIPSRWSRIFAPDEMQMLISGSRTPLDIEDMRRHCVYTGFDDKDPLVDWFWDVLASLSPEDASLTLRFFTSCSRPPLLGFASLNPQLCLQKSNREATALPTASTCVNMIRLPAYPTKEMLREKLMYAVKSNTGFNLT</sequence>
<accession>A0A0G4IJY6</accession>
<dbReference type="STRING" id="37360.A0A0G4IJY6"/>
<dbReference type="FunFam" id="3.30.2160.10:FF:000002">
    <property type="entry name" value="Putative Ubiquitin-protein ligase E3C"/>
    <property type="match status" value="1"/>
</dbReference>
<evidence type="ECO:0000256" key="3">
    <source>
        <dbReference type="ARBA" id="ARBA00022679"/>
    </source>
</evidence>
<reference evidence="9 11" key="2">
    <citation type="submission" date="2018-03" db="EMBL/GenBank/DDBJ databases">
        <authorList>
            <person name="Fogelqvist J."/>
        </authorList>
    </citation>
    <scope>NUCLEOTIDE SEQUENCE [LARGE SCALE GENOMIC DNA]</scope>
</reference>
<dbReference type="InterPro" id="IPR035983">
    <property type="entry name" value="Hect_E3_ubiquitin_ligase"/>
</dbReference>
<feature type="domain" description="HECT" evidence="7">
    <location>
        <begin position="641"/>
        <end position="970"/>
    </location>
</feature>
<evidence type="ECO:0000256" key="1">
    <source>
        <dbReference type="ARBA" id="ARBA00000885"/>
    </source>
</evidence>
<dbReference type="EMBL" id="CDSF01000024">
    <property type="protein sequence ID" value="CEO95518.1"/>
    <property type="molecule type" value="Genomic_DNA"/>
</dbReference>
<dbReference type="SUPFAM" id="SSF56204">
    <property type="entry name" value="Hect, E3 ligase catalytic domain"/>
    <property type="match status" value="1"/>
</dbReference>
<evidence type="ECO:0000256" key="2">
    <source>
        <dbReference type="ARBA" id="ARBA00012485"/>
    </source>
</evidence>
<keyword evidence="9" id="KW-0496">Mitochondrion</keyword>
<name>A0A0G4IJY6_PLABS</name>
<evidence type="ECO:0000259" key="7">
    <source>
        <dbReference type="PROSITE" id="PS50237"/>
    </source>
</evidence>
<evidence type="ECO:0000313" key="11">
    <source>
        <dbReference type="Proteomes" id="UP000290189"/>
    </source>
</evidence>
<dbReference type="Gene3D" id="3.90.1750.10">
    <property type="entry name" value="Hect, E3 ligase catalytic domains"/>
    <property type="match status" value="1"/>
</dbReference>
<dbReference type="Proteomes" id="UP000290189">
    <property type="component" value="Unassembled WGS sequence"/>
</dbReference>